<reference evidence="1" key="1">
    <citation type="submission" date="2021-04" db="EMBL/GenBank/DDBJ databases">
        <title>Difference and commonality of drug resistance evolution in various bacteria. and drug sensitivity profiles.</title>
        <authorList>
            <person name="Maeda T."/>
            <person name="Shibai A."/>
            <person name="Kawada K."/>
            <person name="Kotani H."/>
            <person name="Tarusawa Y."/>
            <person name="Tanabe K."/>
            <person name="Furusawa C."/>
        </authorList>
    </citation>
    <scope>NUCLEOTIDE SEQUENCE</scope>
    <source>
        <strain evidence="1">JCM 8580</strain>
    </source>
</reference>
<dbReference type="EMBL" id="AP024590">
    <property type="protein sequence ID" value="BCU55596.1"/>
    <property type="molecule type" value="Genomic_DNA"/>
</dbReference>
<dbReference type="Proteomes" id="UP000682928">
    <property type="component" value="Chromosome"/>
</dbReference>
<organism evidence="1 2">
    <name type="scientific">Enterobacter kobei</name>
    <dbReference type="NCBI Taxonomy" id="208224"/>
    <lineage>
        <taxon>Bacteria</taxon>
        <taxon>Pseudomonadati</taxon>
        <taxon>Pseudomonadota</taxon>
        <taxon>Gammaproteobacteria</taxon>
        <taxon>Enterobacterales</taxon>
        <taxon>Enterobacteriaceae</taxon>
        <taxon>Enterobacter</taxon>
        <taxon>Enterobacter cloacae complex</taxon>
    </lineage>
</organism>
<gene>
    <name evidence="1" type="ORF">ENKO_21900</name>
</gene>
<dbReference type="AlphaFoldDB" id="A0AA86IQB9"/>
<sequence length="74" mass="8342">MAIHVVPQITTTRQYNNAFIVHLFSVDLLLILARNAWPGLHRFAVNLQNLALFYRLAGQRAGKAGKLGIWLIIC</sequence>
<evidence type="ECO:0000313" key="1">
    <source>
        <dbReference type="EMBL" id="BCU55596.1"/>
    </source>
</evidence>
<proteinExistence type="predicted"/>
<evidence type="ECO:0000313" key="2">
    <source>
        <dbReference type="Proteomes" id="UP000682928"/>
    </source>
</evidence>
<protein>
    <submittedName>
        <fullName evidence="1">Uncharacterized protein</fullName>
    </submittedName>
</protein>
<accession>A0AA86IQB9</accession>
<name>A0AA86IQB9_9ENTR</name>